<accession>A0A835CIU3</accession>
<dbReference type="GO" id="GO:0047209">
    <property type="term" value="F:coniferyl-alcohol glucosyltransferase activity"/>
    <property type="evidence" value="ECO:0007669"/>
    <property type="project" value="TreeGrafter"/>
</dbReference>
<dbReference type="OrthoDB" id="5835829at2759"/>
<dbReference type="Gene3D" id="3.40.50.2000">
    <property type="entry name" value="Glycogen Phosphorylase B"/>
    <property type="match status" value="1"/>
</dbReference>
<protein>
    <submittedName>
        <fullName evidence="3">UDP-glycosyltransferase 72E1-like</fullName>
    </submittedName>
</protein>
<keyword evidence="3" id="KW-0808">Transferase</keyword>
<dbReference type="Proteomes" id="UP000634136">
    <property type="component" value="Unassembled WGS sequence"/>
</dbReference>
<organism evidence="3 4">
    <name type="scientific">Senna tora</name>
    <dbReference type="NCBI Taxonomy" id="362788"/>
    <lineage>
        <taxon>Eukaryota</taxon>
        <taxon>Viridiplantae</taxon>
        <taxon>Streptophyta</taxon>
        <taxon>Embryophyta</taxon>
        <taxon>Tracheophyta</taxon>
        <taxon>Spermatophyta</taxon>
        <taxon>Magnoliopsida</taxon>
        <taxon>eudicotyledons</taxon>
        <taxon>Gunneridae</taxon>
        <taxon>Pentapetalae</taxon>
        <taxon>rosids</taxon>
        <taxon>fabids</taxon>
        <taxon>Fabales</taxon>
        <taxon>Fabaceae</taxon>
        <taxon>Caesalpinioideae</taxon>
        <taxon>Cassia clade</taxon>
        <taxon>Senna</taxon>
    </lineage>
</organism>
<feature type="region of interest" description="Disordered" evidence="2">
    <location>
        <begin position="146"/>
        <end position="172"/>
    </location>
</feature>
<evidence type="ECO:0000313" key="4">
    <source>
        <dbReference type="Proteomes" id="UP000634136"/>
    </source>
</evidence>
<comment type="caution">
    <text evidence="3">The sequence shown here is derived from an EMBL/GenBank/DDBJ whole genome shotgun (WGS) entry which is preliminary data.</text>
</comment>
<reference evidence="3" key="1">
    <citation type="submission" date="2020-09" db="EMBL/GenBank/DDBJ databases">
        <title>Genome-Enabled Discovery of Anthraquinone Biosynthesis in Senna tora.</title>
        <authorList>
            <person name="Kang S.-H."/>
            <person name="Pandey R.P."/>
            <person name="Lee C.-M."/>
            <person name="Sim J.-S."/>
            <person name="Jeong J.-T."/>
            <person name="Choi B.-S."/>
            <person name="Jung M."/>
            <person name="Ginzburg D."/>
            <person name="Zhao K."/>
            <person name="Won S.Y."/>
            <person name="Oh T.-J."/>
            <person name="Yu Y."/>
            <person name="Kim N.-H."/>
            <person name="Lee O.R."/>
            <person name="Lee T.-H."/>
            <person name="Bashyal P."/>
            <person name="Kim T.-S."/>
            <person name="Lee W.-H."/>
            <person name="Kawkins C."/>
            <person name="Kim C.-K."/>
            <person name="Kim J.S."/>
            <person name="Ahn B.O."/>
            <person name="Rhee S.Y."/>
            <person name="Sohng J.K."/>
        </authorList>
    </citation>
    <scope>NUCLEOTIDE SEQUENCE</scope>
    <source>
        <tissue evidence="3">Leaf</tissue>
    </source>
</reference>
<dbReference type="EMBL" id="JAAIUW010000001">
    <property type="protein sequence ID" value="KAF7844841.1"/>
    <property type="molecule type" value="Genomic_DNA"/>
</dbReference>
<dbReference type="AlphaFoldDB" id="A0A835CIU3"/>
<evidence type="ECO:0000313" key="3">
    <source>
        <dbReference type="EMBL" id="KAF7844841.1"/>
    </source>
</evidence>
<keyword evidence="1" id="KW-0328">Glycosyltransferase</keyword>
<evidence type="ECO:0000256" key="2">
    <source>
        <dbReference type="SAM" id="MobiDB-lite"/>
    </source>
</evidence>
<evidence type="ECO:0000256" key="1">
    <source>
        <dbReference type="ARBA" id="ARBA00022676"/>
    </source>
</evidence>
<keyword evidence="4" id="KW-1185">Reference proteome</keyword>
<dbReference type="PANTHER" id="PTHR48046">
    <property type="entry name" value="UDP-GLYCOSYLTRANSFERASE 72E1"/>
    <property type="match status" value="1"/>
</dbReference>
<sequence>MPMSNIKPHVVLLASPGMGHLIPVIELAKRLHTHHGFLVTIVVVTTDTTTTRSHILHHTSNLPSLNVLILPTLDVSHKLGPNPSVVARLNLTMIESLPLLRSSILSMNPSPSALIVDLFGTPALPMARELGMLSYVFLIYGGKGGDRKGSEEDYGGGRRGEDKSESERAKGPFIKCYGA</sequence>
<dbReference type="PANTHER" id="PTHR48046:SF7">
    <property type="entry name" value="UDP-GLYCOSYLTRANSFERASE 72E1"/>
    <property type="match status" value="1"/>
</dbReference>
<gene>
    <name evidence="3" type="ORF">G2W53_001746</name>
</gene>
<proteinExistence type="predicted"/>
<feature type="compositionally biased region" description="Basic and acidic residues" evidence="2">
    <location>
        <begin position="146"/>
        <end position="170"/>
    </location>
</feature>
<name>A0A835CIU3_9FABA</name>
<dbReference type="SUPFAM" id="SSF53756">
    <property type="entry name" value="UDP-Glycosyltransferase/glycogen phosphorylase"/>
    <property type="match status" value="1"/>
</dbReference>